<protein>
    <submittedName>
        <fullName evidence="1">Aromatase/bifunctional cyclase/aromatase</fullName>
    </submittedName>
</protein>
<keyword evidence="2" id="KW-1185">Reference proteome</keyword>
<reference evidence="1 2" key="1">
    <citation type="submission" date="2016-10" db="EMBL/GenBank/DDBJ databases">
        <authorList>
            <person name="de Groot N.N."/>
        </authorList>
    </citation>
    <scope>NUCLEOTIDE SEQUENCE [LARGE SCALE GENOMIC DNA]</scope>
    <source>
        <strain evidence="1 2">CGMCC 4.2023</strain>
    </source>
</reference>
<dbReference type="Pfam" id="PF10604">
    <property type="entry name" value="Polyketide_cyc2"/>
    <property type="match status" value="2"/>
</dbReference>
<dbReference type="Gene3D" id="3.30.530.20">
    <property type="match status" value="2"/>
</dbReference>
<dbReference type="CDD" id="cd08861">
    <property type="entry name" value="OtcD1_ARO-CYC_like"/>
    <property type="match status" value="2"/>
</dbReference>
<proteinExistence type="predicted"/>
<gene>
    <name evidence="1" type="ORF">SAMN05216223_12815</name>
</gene>
<sequence>MLRTGIQHTTHHIDIDAPAEAVYGIVADTPAWPARFAPTIHVDRLEGPESTAVSGRERLRIWATANGEAKSWTSWRELDAERRRIRFAQEVSSPPVASMSGEWIVEPGATPGSSRLTLVHEYTAVGDDPAGLEWIEKATDSNSRTELANIKALAEQLGSEAELVFDFEDSTLVDSDVETVYRFLHEVEAWPERLPHVSRMRVRESVENEQWMVMDTVTKDGSEHTTESVRICFPDQHRIAYKQLVTPPLMTTHVGLWTVEATPEGVRATSWHRVRVNDRNITSVLGPEGTRASAREFIRRAVGGNSAATLALAKSFAEARHG</sequence>
<dbReference type="OrthoDB" id="3419705at2"/>
<dbReference type="SUPFAM" id="SSF55961">
    <property type="entry name" value="Bet v1-like"/>
    <property type="match status" value="2"/>
</dbReference>
<evidence type="ECO:0000313" key="1">
    <source>
        <dbReference type="EMBL" id="SEG93559.1"/>
    </source>
</evidence>
<dbReference type="RefSeq" id="WP_103890585.1">
    <property type="nucleotide sequence ID" value="NZ_FNVU01000028.1"/>
</dbReference>
<organism evidence="1 2">
    <name type="scientific">Actinacidiphila yanglinensis</name>
    <dbReference type="NCBI Taxonomy" id="310779"/>
    <lineage>
        <taxon>Bacteria</taxon>
        <taxon>Bacillati</taxon>
        <taxon>Actinomycetota</taxon>
        <taxon>Actinomycetes</taxon>
        <taxon>Kitasatosporales</taxon>
        <taxon>Streptomycetaceae</taxon>
        <taxon>Actinacidiphila</taxon>
    </lineage>
</organism>
<name>A0A1H6E8V4_9ACTN</name>
<accession>A0A1H6E8V4</accession>
<dbReference type="Proteomes" id="UP000236754">
    <property type="component" value="Unassembled WGS sequence"/>
</dbReference>
<dbReference type="InterPro" id="IPR023393">
    <property type="entry name" value="START-like_dom_sf"/>
</dbReference>
<dbReference type="EMBL" id="FNVU01000028">
    <property type="protein sequence ID" value="SEG93559.1"/>
    <property type="molecule type" value="Genomic_DNA"/>
</dbReference>
<dbReference type="AlphaFoldDB" id="A0A1H6E8V4"/>
<evidence type="ECO:0000313" key="2">
    <source>
        <dbReference type="Proteomes" id="UP000236754"/>
    </source>
</evidence>
<dbReference type="InterPro" id="IPR019587">
    <property type="entry name" value="Polyketide_cyclase/dehydratase"/>
</dbReference>